<dbReference type="KEGG" id="mpl:Mpal_2185"/>
<proteinExistence type="predicted"/>
<organism evidence="2 3">
    <name type="scientific">Methanosphaerula palustris (strain ATCC BAA-1556 / DSM 19958 / E1-9c)</name>
    <dbReference type="NCBI Taxonomy" id="521011"/>
    <lineage>
        <taxon>Archaea</taxon>
        <taxon>Methanobacteriati</taxon>
        <taxon>Methanobacteriota</taxon>
        <taxon>Stenosarchaea group</taxon>
        <taxon>Methanomicrobia</taxon>
        <taxon>Methanomicrobiales</taxon>
        <taxon>Methanoregulaceae</taxon>
        <taxon>Methanosphaerula</taxon>
    </lineage>
</organism>
<dbReference type="Pfam" id="PF00535">
    <property type="entry name" value="Glycos_transf_2"/>
    <property type="match status" value="1"/>
</dbReference>
<feature type="domain" description="Glycosyltransferase 2-like" evidence="1">
    <location>
        <begin position="18"/>
        <end position="131"/>
    </location>
</feature>
<protein>
    <submittedName>
        <fullName evidence="2">Glycosyl transferase family 2</fullName>
    </submittedName>
</protein>
<name>B8GDY0_METPE</name>
<dbReference type="OrthoDB" id="112443at2157"/>
<dbReference type="CDD" id="cd00761">
    <property type="entry name" value="Glyco_tranf_GTA_type"/>
    <property type="match status" value="1"/>
</dbReference>
<gene>
    <name evidence="2" type="ordered locus">Mpal_2185</name>
</gene>
<dbReference type="InterPro" id="IPR001173">
    <property type="entry name" value="Glyco_trans_2-like"/>
</dbReference>
<dbReference type="PANTHER" id="PTHR22916:SF3">
    <property type="entry name" value="UDP-GLCNAC:BETAGAL BETA-1,3-N-ACETYLGLUCOSAMINYLTRANSFERASE-LIKE PROTEIN 1"/>
    <property type="match status" value="1"/>
</dbReference>
<keyword evidence="2" id="KW-0808">Transferase</keyword>
<dbReference type="EMBL" id="CP001338">
    <property type="protein sequence ID" value="ACL17481.1"/>
    <property type="molecule type" value="Genomic_DNA"/>
</dbReference>
<reference evidence="2 3" key="1">
    <citation type="journal article" date="2015" name="Genome Announc.">
        <title>Complete Genome Sequence of Methanosphaerula palustris E1-9CT, a Hydrogenotrophic Methanogen Isolated from a Minerotrophic Fen Peatland.</title>
        <authorList>
            <person name="Cadillo-Quiroz H."/>
            <person name="Browne P."/>
            <person name="Kyrpides N."/>
            <person name="Woyke T."/>
            <person name="Goodwin L."/>
            <person name="Detter C."/>
            <person name="Yavitt J.B."/>
            <person name="Zinder S.H."/>
        </authorList>
    </citation>
    <scope>NUCLEOTIDE SEQUENCE [LARGE SCALE GENOMIC DNA]</scope>
    <source>
        <strain evidence="3">ATCC BAA-1556 / DSM 19958 / E1-9c</strain>
    </source>
</reference>
<accession>B8GDY0</accession>
<dbReference type="GO" id="GO:0016758">
    <property type="term" value="F:hexosyltransferase activity"/>
    <property type="evidence" value="ECO:0007669"/>
    <property type="project" value="UniProtKB-ARBA"/>
</dbReference>
<evidence type="ECO:0000313" key="2">
    <source>
        <dbReference type="EMBL" id="ACL17481.1"/>
    </source>
</evidence>
<keyword evidence="3" id="KW-1185">Reference proteome</keyword>
<dbReference type="STRING" id="521011.Mpal_2185"/>
<dbReference type="Proteomes" id="UP000002457">
    <property type="component" value="Chromosome"/>
</dbReference>
<dbReference type="CAZy" id="GT2">
    <property type="family name" value="Glycosyltransferase Family 2"/>
</dbReference>
<evidence type="ECO:0000259" key="1">
    <source>
        <dbReference type="Pfam" id="PF00535"/>
    </source>
</evidence>
<dbReference type="HOGENOM" id="CLU_929423_0_0_2"/>
<evidence type="ECO:0000313" key="3">
    <source>
        <dbReference type="Proteomes" id="UP000002457"/>
    </source>
</evidence>
<sequence length="299" mass="34911">MVPSSMTNTQLIEEQGISILLGTYNRKSFLESTIHSIREEMEPGKIPYEIIVVDGGSTDGTLPWLMKQRDIITIVQHNHGQWRGKTIERQSWGYFMNLGFKAALGKYICMVSDDCLIIPGAITRGYAQFEECVKREEKVGALAFFWRNWPEEKRYFVQNFFGKVNVNHGMYLHKALKEVGYADQDTYRFYAGDVDLIFKLDQRGYISIASSNSFIEHFSHANPFLRTVNMKTMDDDIKSFINKWRQVLPEYNFTEQNRCHLLESSFIDPDNTVQKWKARMNVKIYLLKRTVSAHLFNLR</sequence>
<dbReference type="InterPro" id="IPR029044">
    <property type="entry name" value="Nucleotide-diphossugar_trans"/>
</dbReference>
<dbReference type="Gene3D" id="3.90.550.10">
    <property type="entry name" value="Spore Coat Polysaccharide Biosynthesis Protein SpsA, Chain A"/>
    <property type="match status" value="1"/>
</dbReference>
<dbReference type="PANTHER" id="PTHR22916">
    <property type="entry name" value="GLYCOSYLTRANSFERASE"/>
    <property type="match status" value="1"/>
</dbReference>
<dbReference type="eggNOG" id="arCOG01381">
    <property type="taxonomic scope" value="Archaea"/>
</dbReference>
<dbReference type="AlphaFoldDB" id="B8GDY0"/>
<dbReference type="SUPFAM" id="SSF53448">
    <property type="entry name" value="Nucleotide-diphospho-sugar transferases"/>
    <property type="match status" value="1"/>
</dbReference>